<keyword evidence="2" id="KW-1185">Reference proteome</keyword>
<reference evidence="2" key="1">
    <citation type="journal article" date="2019" name="Int. J. Syst. Evol. Microbiol.">
        <title>The Global Catalogue of Microorganisms (GCM) 10K type strain sequencing project: providing services to taxonomists for standard genome sequencing and annotation.</title>
        <authorList>
            <consortium name="The Broad Institute Genomics Platform"/>
            <consortium name="The Broad Institute Genome Sequencing Center for Infectious Disease"/>
            <person name="Wu L."/>
            <person name="Ma J."/>
        </authorList>
    </citation>
    <scope>NUCLEOTIDE SEQUENCE [LARGE SCALE GENOMIC DNA]</scope>
    <source>
        <strain evidence="2">CGMCC 1.12470</strain>
    </source>
</reference>
<proteinExistence type="predicted"/>
<evidence type="ECO:0000313" key="2">
    <source>
        <dbReference type="Proteomes" id="UP001597261"/>
    </source>
</evidence>
<feature type="non-terminal residue" evidence="1">
    <location>
        <position position="86"/>
    </location>
</feature>
<accession>A0ABW4J405</accession>
<gene>
    <name evidence="1" type="ORF">ACFSL4_36695</name>
</gene>
<dbReference type="Proteomes" id="UP001597261">
    <property type="component" value="Unassembled WGS sequence"/>
</dbReference>
<sequence length="86" mass="8219">MGFILVTGRRRGRGIFPMGHPAERLCSCRARVVHAAETSARGAGDGPADAAGDDVAGAGVAGVDVAGADAAGADAAGADAADADAE</sequence>
<dbReference type="RefSeq" id="WP_381092440.1">
    <property type="nucleotide sequence ID" value="NZ_JBHUDX010000150.1"/>
</dbReference>
<protein>
    <submittedName>
        <fullName evidence="1">Uncharacterized protein</fullName>
    </submittedName>
</protein>
<evidence type="ECO:0000313" key="1">
    <source>
        <dbReference type="EMBL" id="MFD1663551.1"/>
    </source>
</evidence>
<comment type="caution">
    <text evidence="1">The sequence shown here is derived from an EMBL/GenBank/DDBJ whole genome shotgun (WGS) entry which is preliminary data.</text>
</comment>
<organism evidence="1 2">
    <name type="scientific">Streptomyces caeni</name>
    <dbReference type="NCBI Taxonomy" id="2307231"/>
    <lineage>
        <taxon>Bacteria</taxon>
        <taxon>Bacillati</taxon>
        <taxon>Actinomycetota</taxon>
        <taxon>Actinomycetes</taxon>
        <taxon>Kitasatosporales</taxon>
        <taxon>Streptomycetaceae</taxon>
        <taxon>Streptomyces</taxon>
    </lineage>
</organism>
<name>A0ABW4J405_9ACTN</name>
<dbReference type="EMBL" id="JBHUDX010000150">
    <property type="protein sequence ID" value="MFD1663551.1"/>
    <property type="molecule type" value="Genomic_DNA"/>
</dbReference>